<dbReference type="InterPro" id="IPR036236">
    <property type="entry name" value="Znf_C2H2_sf"/>
</dbReference>
<dbReference type="FunFam" id="3.30.160.60:FF:002716">
    <property type="entry name" value="Zinc finger protein 212"/>
    <property type="match status" value="1"/>
</dbReference>
<evidence type="ECO:0000256" key="2">
    <source>
        <dbReference type="ARBA" id="ARBA00022723"/>
    </source>
</evidence>
<keyword evidence="6" id="KW-0805">Transcription regulation</keyword>
<organism evidence="12 13">
    <name type="scientific">Pygocentrus nattereri</name>
    <name type="common">Red-bellied piranha</name>
    <dbReference type="NCBI Taxonomy" id="42514"/>
    <lineage>
        <taxon>Eukaryota</taxon>
        <taxon>Metazoa</taxon>
        <taxon>Chordata</taxon>
        <taxon>Craniata</taxon>
        <taxon>Vertebrata</taxon>
        <taxon>Euteleostomi</taxon>
        <taxon>Actinopterygii</taxon>
        <taxon>Neopterygii</taxon>
        <taxon>Teleostei</taxon>
        <taxon>Ostariophysi</taxon>
        <taxon>Characiformes</taxon>
        <taxon>Characoidei</taxon>
        <taxon>Pygocentrus</taxon>
    </lineage>
</organism>
<keyword evidence="3" id="KW-0677">Repeat</keyword>
<dbReference type="SUPFAM" id="SSF57667">
    <property type="entry name" value="beta-beta-alpha zinc fingers"/>
    <property type="match status" value="2"/>
</dbReference>
<evidence type="ECO:0000256" key="9">
    <source>
        <dbReference type="ARBA" id="ARBA00023242"/>
    </source>
</evidence>
<proteinExistence type="predicted"/>
<reference evidence="12" key="3">
    <citation type="submission" date="2025-09" db="UniProtKB">
        <authorList>
            <consortium name="Ensembl"/>
        </authorList>
    </citation>
    <scope>IDENTIFICATION</scope>
</reference>
<comment type="subcellular location">
    <subcellularLocation>
        <location evidence="1">Nucleus</location>
    </subcellularLocation>
</comment>
<evidence type="ECO:0000256" key="7">
    <source>
        <dbReference type="ARBA" id="ARBA00023125"/>
    </source>
</evidence>
<feature type="domain" description="C2H2-type" evidence="11">
    <location>
        <begin position="109"/>
        <end position="136"/>
    </location>
</feature>
<evidence type="ECO:0000259" key="11">
    <source>
        <dbReference type="PROSITE" id="PS50157"/>
    </source>
</evidence>
<evidence type="ECO:0000256" key="6">
    <source>
        <dbReference type="ARBA" id="ARBA00023015"/>
    </source>
</evidence>
<keyword evidence="4 10" id="KW-0863">Zinc-finger</keyword>
<dbReference type="PANTHER" id="PTHR23235:SF178">
    <property type="entry name" value="C2H2-TYPE DOMAIN-CONTAINING PROTEIN-RELATED"/>
    <property type="match status" value="1"/>
</dbReference>
<dbReference type="GO" id="GO:0005634">
    <property type="term" value="C:nucleus"/>
    <property type="evidence" value="ECO:0007669"/>
    <property type="project" value="UniProtKB-SubCell"/>
</dbReference>
<evidence type="ECO:0000256" key="8">
    <source>
        <dbReference type="ARBA" id="ARBA00023163"/>
    </source>
</evidence>
<dbReference type="GO" id="GO:0000981">
    <property type="term" value="F:DNA-binding transcription factor activity, RNA polymerase II-specific"/>
    <property type="evidence" value="ECO:0007669"/>
    <property type="project" value="TreeGrafter"/>
</dbReference>
<evidence type="ECO:0000256" key="10">
    <source>
        <dbReference type="PROSITE-ProRule" id="PRU00042"/>
    </source>
</evidence>
<keyword evidence="8" id="KW-0804">Transcription</keyword>
<dbReference type="InterPro" id="IPR013087">
    <property type="entry name" value="Znf_C2H2_type"/>
</dbReference>
<keyword evidence="13" id="KW-1185">Reference proteome</keyword>
<dbReference type="FunFam" id="3.30.160.60:FF:002090">
    <property type="entry name" value="Zinc finger protein 473"/>
    <property type="match status" value="1"/>
</dbReference>
<dbReference type="SMART" id="SM00355">
    <property type="entry name" value="ZnF_C2H2"/>
    <property type="match status" value="4"/>
</dbReference>
<evidence type="ECO:0000256" key="3">
    <source>
        <dbReference type="ARBA" id="ARBA00022737"/>
    </source>
</evidence>
<dbReference type="GO" id="GO:0008270">
    <property type="term" value="F:zinc ion binding"/>
    <property type="evidence" value="ECO:0007669"/>
    <property type="project" value="UniProtKB-KW"/>
</dbReference>
<dbReference type="GO" id="GO:0000978">
    <property type="term" value="F:RNA polymerase II cis-regulatory region sequence-specific DNA binding"/>
    <property type="evidence" value="ECO:0007669"/>
    <property type="project" value="TreeGrafter"/>
</dbReference>
<evidence type="ECO:0000313" key="12">
    <source>
        <dbReference type="Ensembl" id="ENSPNAP00000049746.1"/>
    </source>
</evidence>
<evidence type="ECO:0000256" key="1">
    <source>
        <dbReference type="ARBA" id="ARBA00004123"/>
    </source>
</evidence>
<reference evidence="12 13" key="1">
    <citation type="submission" date="2020-10" db="EMBL/GenBank/DDBJ databases">
        <title>Pygocentrus nattereri (red-bellied piranha) genome, fPygNat1, primary haplotype.</title>
        <authorList>
            <person name="Myers G."/>
            <person name="Meyer A."/>
            <person name="Karagic N."/>
            <person name="Pippel M."/>
            <person name="Winkler S."/>
            <person name="Tracey A."/>
            <person name="Wood J."/>
            <person name="Formenti G."/>
            <person name="Howe K."/>
            <person name="Fedrigo O."/>
            <person name="Jarvis E.D."/>
        </authorList>
    </citation>
    <scope>NUCLEOTIDE SEQUENCE [LARGE SCALE GENOMIC DNA]</scope>
</reference>
<reference evidence="12" key="2">
    <citation type="submission" date="2025-08" db="UniProtKB">
        <authorList>
            <consortium name="Ensembl"/>
        </authorList>
    </citation>
    <scope>IDENTIFICATION</scope>
</reference>
<evidence type="ECO:0000256" key="4">
    <source>
        <dbReference type="ARBA" id="ARBA00022771"/>
    </source>
</evidence>
<dbReference type="Pfam" id="PF13465">
    <property type="entry name" value="zf-H2C2_2"/>
    <property type="match status" value="1"/>
</dbReference>
<dbReference type="Proteomes" id="UP001501920">
    <property type="component" value="Chromosome 22"/>
</dbReference>
<evidence type="ECO:0000313" key="13">
    <source>
        <dbReference type="Proteomes" id="UP001501920"/>
    </source>
</evidence>
<keyword evidence="2" id="KW-0479">Metal-binding</keyword>
<dbReference type="FunFam" id="3.30.160.60:FF:001325">
    <property type="entry name" value="zinc finger protein 200"/>
    <property type="match status" value="1"/>
</dbReference>
<dbReference type="PANTHER" id="PTHR23235">
    <property type="entry name" value="KRUEPPEL-LIKE TRANSCRIPTION FACTOR"/>
    <property type="match status" value="1"/>
</dbReference>
<dbReference type="GeneTree" id="ENSGT01150000286939"/>
<keyword evidence="9" id="KW-0539">Nucleus</keyword>
<keyword evidence="7" id="KW-0238">DNA-binding</keyword>
<dbReference type="FunFam" id="3.30.160.60:FF:002343">
    <property type="entry name" value="Zinc finger protein 33A"/>
    <property type="match status" value="1"/>
</dbReference>
<sequence>PCLSELALKSALFFKVGPVVSRCSSATQQMPYDFLHTNTSHRKMANSSREKPYSCSECAMSFTVLSNLQVHRRIHTGEKPFQCLECGKSFTEQSHLQRHQHVHTGEKPYYCSECGRSFSQKSHLQRHQRVHTGEKPYQCSKCGKSFNQKSHLQGHHYHACVCRSTLCLTQFLFYLSCLFWCMYV</sequence>
<dbReference type="AlphaFoldDB" id="A0AAR2JIQ5"/>
<evidence type="ECO:0000256" key="5">
    <source>
        <dbReference type="ARBA" id="ARBA00022833"/>
    </source>
</evidence>
<feature type="domain" description="C2H2-type" evidence="11">
    <location>
        <begin position="53"/>
        <end position="80"/>
    </location>
</feature>
<feature type="domain" description="C2H2-type" evidence="11">
    <location>
        <begin position="81"/>
        <end position="108"/>
    </location>
</feature>
<dbReference type="Ensembl" id="ENSPNAT00000043376.1">
    <property type="protein sequence ID" value="ENSPNAP00000049746.1"/>
    <property type="gene ID" value="ENSPNAG00000034006.1"/>
</dbReference>
<accession>A0AAR2JIQ5</accession>
<name>A0AAR2JIQ5_PYGNA</name>
<feature type="domain" description="C2H2-type" evidence="11">
    <location>
        <begin position="137"/>
        <end position="155"/>
    </location>
</feature>
<protein>
    <recommendedName>
        <fullName evidence="11">C2H2-type domain-containing protein</fullName>
    </recommendedName>
</protein>
<dbReference type="PROSITE" id="PS00028">
    <property type="entry name" value="ZINC_FINGER_C2H2_1"/>
    <property type="match status" value="3"/>
</dbReference>
<dbReference type="Gene3D" id="3.30.160.60">
    <property type="entry name" value="Classic Zinc Finger"/>
    <property type="match status" value="4"/>
</dbReference>
<dbReference type="Pfam" id="PF00096">
    <property type="entry name" value="zf-C2H2"/>
    <property type="match status" value="2"/>
</dbReference>
<keyword evidence="5" id="KW-0862">Zinc</keyword>
<dbReference type="PROSITE" id="PS50157">
    <property type="entry name" value="ZINC_FINGER_C2H2_2"/>
    <property type="match status" value="4"/>
</dbReference>